<dbReference type="Proteomes" id="UP000601435">
    <property type="component" value="Unassembled WGS sequence"/>
</dbReference>
<accession>A0A812PUC5</accession>
<dbReference type="OrthoDB" id="419198at2759"/>
<dbReference type="EMBL" id="CAJNJA010015641">
    <property type="protein sequence ID" value="CAE7365138.1"/>
    <property type="molecule type" value="Genomic_DNA"/>
</dbReference>
<evidence type="ECO:0000313" key="2">
    <source>
        <dbReference type="Proteomes" id="UP000601435"/>
    </source>
</evidence>
<evidence type="ECO:0000313" key="1">
    <source>
        <dbReference type="EMBL" id="CAE7365138.1"/>
    </source>
</evidence>
<protein>
    <submittedName>
        <fullName evidence="1">Uncharacterized protein</fullName>
    </submittedName>
</protein>
<proteinExistence type="predicted"/>
<sequence length="106" mass="12409">MDQTWWLPQQRVGTPALDIYVVQTPSDSGGERYYISNDQFHCNVRVCNVSISEHPAAERYWLNTELTSFYEAYGDDWNVTVRPHRWEARHGNGFEPTDVSRLRPGY</sequence>
<gene>
    <name evidence="1" type="ORF">SNEC2469_LOCUS9685</name>
</gene>
<name>A0A812PUC5_9DINO</name>
<dbReference type="AlphaFoldDB" id="A0A812PUC5"/>
<keyword evidence="2" id="KW-1185">Reference proteome</keyword>
<reference evidence="1" key="1">
    <citation type="submission" date="2021-02" db="EMBL/GenBank/DDBJ databases">
        <authorList>
            <person name="Dougan E. K."/>
            <person name="Rhodes N."/>
            <person name="Thang M."/>
            <person name="Chan C."/>
        </authorList>
    </citation>
    <scope>NUCLEOTIDE SEQUENCE</scope>
</reference>
<comment type="caution">
    <text evidence="1">The sequence shown here is derived from an EMBL/GenBank/DDBJ whole genome shotgun (WGS) entry which is preliminary data.</text>
</comment>
<organism evidence="1 2">
    <name type="scientific">Symbiodinium necroappetens</name>
    <dbReference type="NCBI Taxonomy" id="1628268"/>
    <lineage>
        <taxon>Eukaryota</taxon>
        <taxon>Sar</taxon>
        <taxon>Alveolata</taxon>
        <taxon>Dinophyceae</taxon>
        <taxon>Suessiales</taxon>
        <taxon>Symbiodiniaceae</taxon>
        <taxon>Symbiodinium</taxon>
    </lineage>
</organism>